<evidence type="ECO:0000313" key="2">
    <source>
        <dbReference type="EMBL" id="GAA0449372.1"/>
    </source>
</evidence>
<dbReference type="Proteomes" id="UP001500909">
    <property type="component" value="Unassembled WGS sequence"/>
</dbReference>
<protein>
    <recommendedName>
        <fullName evidence="4">Integral membrane protein</fullName>
    </recommendedName>
</protein>
<feature type="transmembrane region" description="Helical" evidence="1">
    <location>
        <begin position="101"/>
        <end position="130"/>
    </location>
</feature>
<gene>
    <name evidence="2" type="ORF">GCM10010361_11760</name>
</gene>
<keyword evidence="1" id="KW-1133">Transmembrane helix</keyword>
<reference evidence="2 3" key="1">
    <citation type="journal article" date="2019" name="Int. J. Syst. Evol. Microbiol.">
        <title>The Global Catalogue of Microorganisms (GCM) 10K type strain sequencing project: providing services to taxonomists for standard genome sequencing and annotation.</title>
        <authorList>
            <consortium name="The Broad Institute Genomics Platform"/>
            <consortium name="The Broad Institute Genome Sequencing Center for Infectious Disease"/>
            <person name="Wu L."/>
            <person name="Ma J."/>
        </authorList>
    </citation>
    <scope>NUCLEOTIDE SEQUENCE [LARGE SCALE GENOMIC DNA]</scope>
    <source>
        <strain evidence="2 3">JCM 4805</strain>
    </source>
</reference>
<dbReference type="EMBL" id="BAAABY010000009">
    <property type="protein sequence ID" value="GAA0449372.1"/>
    <property type="molecule type" value="Genomic_DNA"/>
</dbReference>
<feature type="transmembrane region" description="Helical" evidence="1">
    <location>
        <begin position="184"/>
        <end position="204"/>
    </location>
</feature>
<keyword evidence="3" id="KW-1185">Reference proteome</keyword>
<comment type="caution">
    <text evidence="2">The sequence shown here is derived from an EMBL/GenBank/DDBJ whole genome shotgun (WGS) entry which is preliminary data.</text>
</comment>
<dbReference type="RefSeq" id="WP_346093541.1">
    <property type="nucleotide sequence ID" value="NZ_BAAABY010000009.1"/>
</dbReference>
<keyword evidence="1" id="KW-0472">Membrane</keyword>
<evidence type="ECO:0000256" key="1">
    <source>
        <dbReference type="SAM" id="Phobius"/>
    </source>
</evidence>
<evidence type="ECO:0000313" key="3">
    <source>
        <dbReference type="Proteomes" id="UP001500909"/>
    </source>
</evidence>
<feature type="transmembrane region" description="Helical" evidence="1">
    <location>
        <begin position="151"/>
        <end position="172"/>
    </location>
</feature>
<accession>A0ABN0ZIU2</accession>
<sequence length="419" mass="45990">MRILDDAELLQREGLWLRAIASRARWYVAGLRDLDDDARRRVRMAFLYAWMRHRYPISLQFVTNYAAMIGTAVGMVLACAGVGAVAAGFAAADGSPRAPWWLFPLAPFAAACTSSIISGWREVLWIVSFVRRLGIRTALGRMVRFAPIGHWFPIVVNLAVVVIAVVAGWVTVTTALAAPAGQRLVVASAALFGTVLGFGTLRWIRVIQTFLRARYRDPHRPRPLDGVLGELVRAAAICDLLRSEWWTPRTVRSIRDQLGFAIAAAGDTWPIRHRTSFTEFAARRDARRFHTALAELIRRHDRALTQVRTAHEYDAIAHSLRAGVLALVAGDLASLMQHSAPEPPVSRLTRFLRRTGAGLVLVLFAVAIPLLPGVDNETGAGVRVLLLMTAALSLTPAGDLASNSIRSALERSLFNKNSS</sequence>
<feature type="transmembrane region" description="Helical" evidence="1">
    <location>
        <begin position="61"/>
        <end position="89"/>
    </location>
</feature>
<organism evidence="2 3">
    <name type="scientific">Streptomyces olivaceiscleroticus</name>
    <dbReference type="NCBI Taxonomy" id="68245"/>
    <lineage>
        <taxon>Bacteria</taxon>
        <taxon>Bacillati</taxon>
        <taxon>Actinomycetota</taxon>
        <taxon>Actinomycetes</taxon>
        <taxon>Kitasatosporales</taxon>
        <taxon>Streptomycetaceae</taxon>
        <taxon>Streptomyces</taxon>
    </lineage>
</organism>
<name>A0ABN0ZIU2_9ACTN</name>
<evidence type="ECO:0008006" key="4">
    <source>
        <dbReference type="Google" id="ProtNLM"/>
    </source>
</evidence>
<proteinExistence type="predicted"/>
<feature type="transmembrane region" description="Helical" evidence="1">
    <location>
        <begin position="356"/>
        <end position="374"/>
    </location>
</feature>
<keyword evidence="1" id="KW-0812">Transmembrane</keyword>